<evidence type="ECO:0000313" key="2">
    <source>
        <dbReference type="Proteomes" id="UP001066276"/>
    </source>
</evidence>
<dbReference type="EMBL" id="JANPWB010000006">
    <property type="protein sequence ID" value="KAJ1180090.1"/>
    <property type="molecule type" value="Genomic_DNA"/>
</dbReference>
<proteinExistence type="predicted"/>
<gene>
    <name evidence="1" type="ORF">NDU88_005314</name>
</gene>
<evidence type="ECO:0000313" key="1">
    <source>
        <dbReference type="EMBL" id="KAJ1180090.1"/>
    </source>
</evidence>
<protein>
    <submittedName>
        <fullName evidence="1">Uncharacterized protein</fullName>
    </submittedName>
</protein>
<reference evidence="1" key="1">
    <citation type="journal article" date="2022" name="bioRxiv">
        <title>Sequencing and chromosome-scale assembly of the giantPleurodeles waltlgenome.</title>
        <authorList>
            <person name="Brown T."/>
            <person name="Elewa A."/>
            <person name="Iarovenko S."/>
            <person name="Subramanian E."/>
            <person name="Araus A.J."/>
            <person name="Petzold A."/>
            <person name="Susuki M."/>
            <person name="Suzuki K.-i.T."/>
            <person name="Hayashi T."/>
            <person name="Toyoda A."/>
            <person name="Oliveira C."/>
            <person name="Osipova E."/>
            <person name="Leigh N.D."/>
            <person name="Simon A."/>
            <person name="Yun M.H."/>
        </authorList>
    </citation>
    <scope>NUCLEOTIDE SEQUENCE</scope>
    <source>
        <strain evidence="1">20211129_DDA</strain>
        <tissue evidence="1">Liver</tissue>
    </source>
</reference>
<organism evidence="1 2">
    <name type="scientific">Pleurodeles waltl</name>
    <name type="common">Iberian ribbed newt</name>
    <dbReference type="NCBI Taxonomy" id="8319"/>
    <lineage>
        <taxon>Eukaryota</taxon>
        <taxon>Metazoa</taxon>
        <taxon>Chordata</taxon>
        <taxon>Craniata</taxon>
        <taxon>Vertebrata</taxon>
        <taxon>Euteleostomi</taxon>
        <taxon>Amphibia</taxon>
        <taxon>Batrachia</taxon>
        <taxon>Caudata</taxon>
        <taxon>Salamandroidea</taxon>
        <taxon>Salamandridae</taxon>
        <taxon>Pleurodelinae</taxon>
        <taxon>Pleurodeles</taxon>
    </lineage>
</organism>
<sequence>MMFSPCHKLLELNGQHSHIPNLQHVAEDHKERKVAGPVPGVTCISAPWYSGPHSSAHLIALWEVGTALNEGVGDKVTGAKWREDNPEWAVACGLFAPYKHASPYPNGTGRRDYTRTVATHSTCCANMFRNGLRPEGFCYLPSCFPTYFFLNGREGGDRATQLADFFQTLPLASLPMTHREAFEAPLDSEEIHQALCQLARNKRPGSDGLPAEYDHTFTPQLIKP</sequence>
<comment type="caution">
    <text evidence="1">The sequence shown here is derived from an EMBL/GenBank/DDBJ whole genome shotgun (WGS) entry which is preliminary data.</text>
</comment>
<dbReference type="Proteomes" id="UP001066276">
    <property type="component" value="Chromosome 3_2"/>
</dbReference>
<dbReference type="AlphaFoldDB" id="A0AAV7TV34"/>
<name>A0AAV7TV34_PLEWA</name>
<keyword evidence="2" id="KW-1185">Reference proteome</keyword>
<accession>A0AAV7TV34</accession>